<evidence type="ECO:0000256" key="2">
    <source>
        <dbReference type="ARBA" id="ARBA00012534"/>
    </source>
</evidence>
<dbReference type="SUPFAM" id="SSF47757">
    <property type="entry name" value="Chemotaxis receptor methyltransferase CheR, N-terminal domain"/>
    <property type="match status" value="1"/>
</dbReference>
<comment type="catalytic activity">
    <reaction evidence="1">
        <text>L-glutamyl-[protein] + S-adenosyl-L-methionine = [protein]-L-glutamate 5-O-methyl ester + S-adenosyl-L-homocysteine</text>
        <dbReference type="Rhea" id="RHEA:24452"/>
        <dbReference type="Rhea" id="RHEA-COMP:10208"/>
        <dbReference type="Rhea" id="RHEA-COMP:10311"/>
        <dbReference type="ChEBI" id="CHEBI:29973"/>
        <dbReference type="ChEBI" id="CHEBI:57856"/>
        <dbReference type="ChEBI" id="CHEBI:59789"/>
        <dbReference type="ChEBI" id="CHEBI:82795"/>
        <dbReference type="EC" id="2.1.1.80"/>
    </reaction>
</comment>
<feature type="compositionally biased region" description="Basic and acidic residues" evidence="7">
    <location>
        <begin position="12"/>
        <end position="22"/>
    </location>
</feature>
<feature type="region of interest" description="Disordered" evidence="7">
    <location>
        <begin position="641"/>
        <end position="667"/>
    </location>
</feature>
<evidence type="ECO:0000256" key="6">
    <source>
        <dbReference type="PROSITE-ProRule" id="PRU00050"/>
    </source>
</evidence>
<keyword evidence="3" id="KW-0489">Methyltransferase</keyword>
<dbReference type="CDD" id="cd16434">
    <property type="entry name" value="CheB-CheR_fusion"/>
    <property type="match status" value="1"/>
</dbReference>
<dbReference type="Pfam" id="PF01339">
    <property type="entry name" value="CheB_methylest"/>
    <property type="match status" value="1"/>
</dbReference>
<dbReference type="Gene3D" id="3.40.50.180">
    <property type="entry name" value="Methylesterase CheB, C-terminal domain"/>
    <property type="match status" value="1"/>
</dbReference>
<dbReference type="Pfam" id="PF00989">
    <property type="entry name" value="PAS"/>
    <property type="match status" value="1"/>
</dbReference>
<dbReference type="PANTHER" id="PTHR24422">
    <property type="entry name" value="CHEMOTAXIS PROTEIN METHYLTRANSFERASE"/>
    <property type="match status" value="1"/>
</dbReference>
<dbReference type="InterPro" id="IPR029063">
    <property type="entry name" value="SAM-dependent_MTases_sf"/>
</dbReference>
<dbReference type="InterPro" id="IPR035965">
    <property type="entry name" value="PAS-like_dom_sf"/>
</dbReference>
<feature type="domain" description="CheB-type methylesterase" evidence="10">
    <location>
        <begin position="27"/>
        <end position="210"/>
    </location>
</feature>
<feature type="active site" evidence="6">
    <location>
        <position position="33"/>
    </location>
</feature>
<dbReference type="GO" id="GO:0032259">
    <property type="term" value="P:methylation"/>
    <property type="evidence" value="ECO:0007669"/>
    <property type="project" value="UniProtKB-KW"/>
</dbReference>
<dbReference type="GO" id="GO:0000156">
    <property type="term" value="F:phosphorelay response regulator activity"/>
    <property type="evidence" value="ECO:0007669"/>
    <property type="project" value="InterPro"/>
</dbReference>
<feature type="domain" description="PAC" evidence="9">
    <location>
        <begin position="809"/>
        <end position="859"/>
    </location>
</feature>
<dbReference type="InterPro" id="IPR022641">
    <property type="entry name" value="CheR_N"/>
</dbReference>
<dbReference type="AlphaFoldDB" id="A0A2T0XHB2"/>
<evidence type="ECO:0000256" key="7">
    <source>
        <dbReference type="SAM" id="MobiDB-lite"/>
    </source>
</evidence>
<dbReference type="GO" id="GO:0008983">
    <property type="term" value="F:protein-glutamate O-methyltransferase activity"/>
    <property type="evidence" value="ECO:0007669"/>
    <property type="project" value="UniProtKB-EC"/>
</dbReference>
<evidence type="ECO:0000256" key="5">
    <source>
        <dbReference type="ARBA" id="ARBA00022691"/>
    </source>
</evidence>
<dbReference type="InterPro" id="IPR000700">
    <property type="entry name" value="PAS-assoc_C"/>
</dbReference>
<keyword evidence="6" id="KW-0145">Chemotaxis</keyword>
<dbReference type="Gene3D" id="1.10.155.10">
    <property type="entry name" value="Chemotaxis receptor methyltransferase CheR, N-terminal domain"/>
    <property type="match status" value="1"/>
</dbReference>
<dbReference type="Proteomes" id="UP000252733">
    <property type="component" value="Unassembled WGS sequence"/>
</dbReference>
<evidence type="ECO:0000259" key="8">
    <source>
        <dbReference type="PROSITE" id="PS50112"/>
    </source>
</evidence>
<name>A0A2T0XHB2_9BACT</name>
<dbReference type="PROSITE" id="PS50112">
    <property type="entry name" value="PAS"/>
    <property type="match status" value="1"/>
</dbReference>
<dbReference type="Pfam" id="PF01739">
    <property type="entry name" value="CheR"/>
    <property type="match status" value="1"/>
</dbReference>
<keyword evidence="6" id="KW-0378">Hydrolase</keyword>
<feature type="active site" evidence="6">
    <location>
        <position position="60"/>
    </location>
</feature>
<dbReference type="InterPro" id="IPR000673">
    <property type="entry name" value="Sig_transdc_resp-reg_Me-estase"/>
</dbReference>
<dbReference type="InterPro" id="IPR036804">
    <property type="entry name" value="CheR_N_sf"/>
</dbReference>
<dbReference type="InterPro" id="IPR035909">
    <property type="entry name" value="CheB_C"/>
</dbReference>
<dbReference type="PROSITE" id="PS50122">
    <property type="entry name" value="CHEB"/>
    <property type="match status" value="1"/>
</dbReference>
<protein>
    <recommendedName>
        <fullName evidence="2">protein-glutamate O-methyltransferase</fullName>
        <ecNumber evidence="2">2.1.1.80</ecNumber>
    </recommendedName>
</protein>
<dbReference type="InterPro" id="IPR022642">
    <property type="entry name" value="CheR_C"/>
</dbReference>
<dbReference type="SMART" id="SM00091">
    <property type="entry name" value="PAS"/>
    <property type="match status" value="3"/>
</dbReference>
<evidence type="ECO:0000313" key="13">
    <source>
        <dbReference type="Proteomes" id="UP000252733"/>
    </source>
</evidence>
<dbReference type="InterPro" id="IPR013767">
    <property type="entry name" value="PAS_fold"/>
</dbReference>
<dbReference type="GO" id="GO:0008984">
    <property type="term" value="F:protein-glutamate methylesterase activity"/>
    <property type="evidence" value="ECO:0007669"/>
    <property type="project" value="InterPro"/>
</dbReference>
<evidence type="ECO:0000259" key="9">
    <source>
        <dbReference type="PROSITE" id="PS50113"/>
    </source>
</evidence>
<feature type="domain" description="PAS" evidence="8">
    <location>
        <begin position="854"/>
        <end position="931"/>
    </location>
</feature>
<comment type="caution">
    <text evidence="12">The sequence shown here is derived from an EMBL/GenBank/DDBJ whole genome shotgun (WGS) entry which is preliminary data.</text>
</comment>
<feature type="active site" evidence="6">
    <location>
        <position position="152"/>
    </location>
</feature>
<reference evidence="12 13" key="1">
    <citation type="submission" date="2018-07" db="EMBL/GenBank/DDBJ databases">
        <title>Freshwater and sediment microbial communities from various areas in North America, analyzing microbe dynamics in response to fracking.</title>
        <authorList>
            <person name="Lamendella R."/>
        </authorList>
    </citation>
    <scope>NUCLEOTIDE SEQUENCE [LARGE SCALE GENOMIC DNA]</scope>
    <source>
        <strain evidence="12 13">160A</strain>
    </source>
</reference>
<dbReference type="PROSITE" id="PS50123">
    <property type="entry name" value="CHER"/>
    <property type="match status" value="1"/>
</dbReference>
<gene>
    <name evidence="12" type="ORF">DFO77_1126</name>
</gene>
<feature type="domain" description="CheR-type methyltransferase" evidence="11">
    <location>
        <begin position="227"/>
        <end position="489"/>
    </location>
</feature>
<sequence>MLKAKRTNQSDSSKKGKPDFESGKFPIAGIGASAGGLEALEQFLKNVPEKSGIGYVIIQHLDPTQKGMLPELLQRVSNMPVHQVKDLMKVKPDCVYVIPPNKNISIFKGILHLFDPIETRGFRLPIDFFLRSLADDLKEFSVGIILSGMGSDGSSGIKTIKEKNGIVLVQKPETARFDSMPRSAIESGMVDIVASPEALPSELIDFLKQIPVVKSNRSSEIKDHSAFEKIIILLRTQTGNDFSLYKKNTIYRRIERRMGIHRIDKIVSYVHFLQENPKEIHILFKELMIGVTKFFRDIPVWERLIEKELPVLINQVKPHSQLRAWIPGCSTGEEAYSLAILFKEALEKTHSNPGISLQIFATDIDSDSIEIARKGLFTGNIISDVSPQRLNRFFIKTEDGYRISEEIREMIVFAQHNIIMHPPFTNIHLISCRNLLIYMDSELQRKLLGLFYYSLNQEGILLLGTSETLGTQNHLFTPLDSSLKIFKRTSALLNPLLMDFPSSFSQTAENYNENTKQEKPIMNIQNHADQLLLNQFAPAGVLVNENGDILYISGRTGKYLEPAVGKANLNIFAMLRPGYQNDFVICFRKALRNKEAVILHHVKTGTNEDSLTLNVTIHWIHKPEPLYGKLMIIFSEIPKTVEPNSPKKKGKTSPTNNREAELEEELQHSREQMQNIMEEMQTSQEELKSTNEELQSTNEELQSTNEELMTSKEEMQSLNEELQTVNAELLAKVDDYSRVNNDMKNLLNSTDIATLFLDKELNIRRYTNQATKIFKLIKSDIGRPFTDQVSQLIYPDLPDDALQVLKTLIFIEKQIPTKDGRWFSIRIMPYRTLDDRIDGLVITFIDISELKQVEENLLKMNLENMNLVKSSSNPILKISGNRKIIDINPPAETFFGKSSKEVKGQDFIKLFIPENLQQKAQKKITSLLSKQENAPVKMKVIAADNKEVYTMWSVYASFNNQEFLSAVISITKQ</sequence>
<dbReference type="PROSITE" id="PS50113">
    <property type="entry name" value="PAC"/>
    <property type="match status" value="1"/>
</dbReference>
<keyword evidence="4" id="KW-0808">Transferase</keyword>
<dbReference type="Pfam" id="PF03705">
    <property type="entry name" value="CheR_N"/>
    <property type="match status" value="1"/>
</dbReference>
<dbReference type="SUPFAM" id="SSF53335">
    <property type="entry name" value="S-adenosyl-L-methionine-dependent methyltransferases"/>
    <property type="match status" value="1"/>
</dbReference>
<dbReference type="InterPro" id="IPR050903">
    <property type="entry name" value="Bact_Chemotaxis_MeTrfase"/>
</dbReference>
<evidence type="ECO:0000259" key="11">
    <source>
        <dbReference type="PROSITE" id="PS50123"/>
    </source>
</evidence>
<dbReference type="SMART" id="SM00138">
    <property type="entry name" value="MeTrc"/>
    <property type="match status" value="1"/>
</dbReference>
<keyword evidence="5" id="KW-0949">S-adenosyl-L-methionine</keyword>
<dbReference type="GO" id="GO:0005737">
    <property type="term" value="C:cytoplasm"/>
    <property type="evidence" value="ECO:0007669"/>
    <property type="project" value="InterPro"/>
</dbReference>
<dbReference type="EC" id="2.1.1.80" evidence="2"/>
<accession>A0A2T0XHB2</accession>
<dbReference type="EMBL" id="QPIZ01000012">
    <property type="protein sequence ID" value="RCW33844.1"/>
    <property type="molecule type" value="Genomic_DNA"/>
</dbReference>
<dbReference type="PANTHER" id="PTHR24422:SF27">
    <property type="entry name" value="PROTEIN-GLUTAMATE O-METHYLTRANSFERASE"/>
    <property type="match status" value="1"/>
</dbReference>
<dbReference type="SUPFAM" id="SSF52738">
    <property type="entry name" value="Methylesterase CheB, C-terminal domain"/>
    <property type="match status" value="1"/>
</dbReference>
<keyword evidence="13" id="KW-1185">Reference proteome</keyword>
<proteinExistence type="predicted"/>
<feature type="region of interest" description="Disordered" evidence="7">
    <location>
        <begin position="1"/>
        <end position="22"/>
    </location>
</feature>
<evidence type="ECO:0000256" key="1">
    <source>
        <dbReference type="ARBA" id="ARBA00001541"/>
    </source>
</evidence>
<dbReference type="Gene3D" id="3.30.450.20">
    <property type="entry name" value="PAS domain"/>
    <property type="match status" value="2"/>
</dbReference>
<dbReference type="NCBIfam" id="TIGR00229">
    <property type="entry name" value="sensory_box"/>
    <property type="match status" value="1"/>
</dbReference>
<dbReference type="PRINTS" id="PR00996">
    <property type="entry name" value="CHERMTFRASE"/>
</dbReference>
<evidence type="ECO:0000256" key="4">
    <source>
        <dbReference type="ARBA" id="ARBA00022679"/>
    </source>
</evidence>
<dbReference type="CDD" id="cd00130">
    <property type="entry name" value="PAS"/>
    <property type="match status" value="2"/>
</dbReference>
<dbReference type="GO" id="GO:0006355">
    <property type="term" value="P:regulation of DNA-templated transcription"/>
    <property type="evidence" value="ECO:0007669"/>
    <property type="project" value="InterPro"/>
</dbReference>
<dbReference type="Pfam" id="PF13596">
    <property type="entry name" value="PAS_10"/>
    <property type="match status" value="1"/>
</dbReference>
<dbReference type="InterPro" id="IPR000014">
    <property type="entry name" value="PAS"/>
</dbReference>
<evidence type="ECO:0000256" key="3">
    <source>
        <dbReference type="ARBA" id="ARBA00022603"/>
    </source>
</evidence>
<evidence type="ECO:0000313" key="12">
    <source>
        <dbReference type="EMBL" id="RCW33844.1"/>
    </source>
</evidence>
<dbReference type="GO" id="GO:0006935">
    <property type="term" value="P:chemotaxis"/>
    <property type="evidence" value="ECO:0007669"/>
    <property type="project" value="UniProtKB-UniRule"/>
</dbReference>
<dbReference type="SUPFAM" id="SSF55785">
    <property type="entry name" value="PYP-like sensor domain (PAS domain)"/>
    <property type="match status" value="2"/>
</dbReference>
<evidence type="ECO:0000259" key="10">
    <source>
        <dbReference type="PROSITE" id="PS50122"/>
    </source>
</evidence>
<organism evidence="12 13">
    <name type="scientific">Marinilabilia salmonicolor</name>
    <dbReference type="NCBI Taxonomy" id="989"/>
    <lineage>
        <taxon>Bacteria</taxon>
        <taxon>Pseudomonadati</taxon>
        <taxon>Bacteroidota</taxon>
        <taxon>Bacteroidia</taxon>
        <taxon>Marinilabiliales</taxon>
        <taxon>Marinilabiliaceae</taxon>
        <taxon>Marinilabilia</taxon>
    </lineage>
</organism>
<dbReference type="Gene3D" id="3.40.50.150">
    <property type="entry name" value="Vaccinia Virus protein VP39"/>
    <property type="match status" value="1"/>
</dbReference>
<dbReference type="InterPro" id="IPR000780">
    <property type="entry name" value="CheR_MeTrfase"/>
</dbReference>